<dbReference type="Proteomes" id="UP000799772">
    <property type="component" value="Unassembled WGS sequence"/>
</dbReference>
<gene>
    <name evidence="3" type="ORF">NA57DRAFT_79775</name>
</gene>
<feature type="signal peptide" evidence="2">
    <location>
        <begin position="1"/>
        <end position="17"/>
    </location>
</feature>
<evidence type="ECO:0000313" key="3">
    <source>
        <dbReference type="EMBL" id="KAF2095286.1"/>
    </source>
</evidence>
<accession>A0A9P4I519</accession>
<dbReference type="PANTHER" id="PTHR22835:SF659">
    <property type="entry name" value="GDSL LIPASE_ACYLHYDROLASE, PUTATIVE (AFU_ORTHOLOGUE AFUA_2G00510)-RELATED"/>
    <property type="match status" value="1"/>
</dbReference>
<dbReference type="EMBL" id="ML978132">
    <property type="protein sequence ID" value="KAF2095286.1"/>
    <property type="molecule type" value="Genomic_DNA"/>
</dbReference>
<dbReference type="PANTHER" id="PTHR22835">
    <property type="entry name" value="ZINC FINGER FYVE DOMAIN CONTAINING PROTEIN"/>
    <property type="match status" value="1"/>
</dbReference>
<dbReference type="GO" id="GO:0016788">
    <property type="term" value="F:hydrolase activity, acting on ester bonds"/>
    <property type="evidence" value="ECO:0007669"/>
    <property type="project" value="InterPro"/>
</dbReference>
<organism evidence="3 4">
    <name type="scientific">Rhizodiscina lignyota</name>
    <dbReference type="NCBI Taxonomy" id="1504668"/>
    <lineage>
        <taxon>Eukaryota</taxon>
        <taxon>Fungi</taxon>
        <taxon>Dikarya</taxon>
        <taxon>Ascomycota</taxon>
        <taxon>Pezizomycotina</taxon>
        <taxon>Dothideomycetes</taxon>
        <taxon>Pleosporomycetidae</taxon>
        <taxon>Aulographales</taxon>
        <taxon>Rhizodiscinaceae</taxon>
        <taxon>Rhizodiscina</taxon>
    </lineage>
</organism>
<comment type="caution">
    <text evidence="3">The sequence shown here is derived from an EMBL/GenBank/DDBJ whole genome shotgun (WGS) entry which is preliminary data.</text>
</comment>
<proteinExistence type="inferred from homology"/>
<reference evidence="3" key="1">
    <citation type="journal article" date="2020" name="Stud. Mycol.">
        <title>101 Dothideomycetes genomes: a test case for predicting lifestyles and emergence of pathogens.</title>
        <authorList>
            <person name="Haridas S."/>
            <person name="Albert R."/>
            <person name="Binder M."/>
            <person name="Bloem J."/>
            <person name="Labutti K."/>
            <person name="Salamov A."/>
            <person name="Andreopoulos B."/>
            <person name="Baker S."/>
            <person name="Barry K."/>
            <person name="Bills G."/>
            <person name="Bluhm B."/>
            <person name="Cannon C."/>
            <person name="Castanera R."/>
            <person name="Culley D."/>
            <person name="Daum C."/>
            <person name="Ezra D."/>
            <person name="Gonzalez J."/>
            <person name="Henrissat B."/>
            <person name="Kuo A."/>
            <person name="Liang C."/>
            <person name="Lipzen A."/>
            <person name="Lutzoni F."/>
            <person name="Magnuson J."/>
            <person name="Mondo S."/>
            <person name="Nolan M."/>
            <person name="Ohm R."/>
            <person name="Pangilinan J."/>
            <person name="Park H.-J."/>
            <person name="Ramirez L."/>
            <person name="Alfaro M."/>
            <person name="Sun H."/>
            <person name="Tritt A."/>
            <person name="Yoshinaga Y."/>
            <person name="Zwiers L.-H."/>
            <person name="Turgeon B."/>
            <person name="Goodwin S."/>
            <person name="Spatafora J."/>
            <person name="Crous P."/>
            <person name="Grigoriev I."/>
        </authorList>
    </citation>
    <scope>NUCLEOTIDE SEQUENCE</scope>
    <source>
        <strain evidence="3">CBS 133067</strain>
    </source>
</reference>
<dbReference type="AlphaFoldDB" id="A0A9P4I519"/>
<sequence>MFHSWVPFLFLCGFVAAAPLTESLLDARASDTKYLFFFGDSYTKLGFSFSSNLPSAANPIGNPAFPATSSSGGENWVEFLTATYNRSLTLTYDIAVGGATVESSLIPPAVETVDLGGQLSTWEKDAEQHERTGAWDADNSLFLLWFAVNDVNQGFNLTSDQDSLYEQDMTIYFDHAISLYDRGAKNFVFLNCPPIHRSPVVRGYPSSDRSEEEAAETVFNSKLQDYVQRFRESHNVNAHLVDTVGPFNEALNNPKKYGAPDATCANTDGTSCLWFDHLHPGVAIQKLVAEKVASDVTTFFTT</sequence>
<comment type="similarity">
    <text evidence="1">Belongs to the 'GDSL' lipolytic enzyme family.</text>
</comment>
<keyword evidence="2" id="KW-0732">Signal</keyword>
<dbReference type="OrthoDB" id="1600564at2759"/>
<dbReference type="Gene3D" id="3.40.50.1110">
    <property type="entry name" value="SGNH hydrolase"/>
    <property type="match status" value="1"/>
</dbReference>
<dbReference type="InterPro" id="IPR036514">
    <property type="entry name" value="SGNH_hydro_sf"/>
</dbReference>
<keyword evidence="4" id="KW-1185">Reference proteome</keyword>
<dbReference type="Pfam" id="PF00657">
    <property type="entry name" value="Lipase_GDSL"/>
    <property type="match status" value="1"/>
</dbReference>
<protein>
    <recommendedName>
        <fullName evidence="5">Carbohydrate esterase family 16 protein</fullName>
    </recommendedName>
</protein>
<dbReference type="SUPFAM" id="SSF52266">
    <property type="entry name" value="SGNH hydrolase"/>
    <property type="match status" value="1"/>
</dbReference>
<evidence type="ECO:0000256" key="2">
    <source>
        <dbReference type="SAM" id="SignalP"/>
    </source>
</evidence>
<name>A0A9P4I519_9PEZI</name>
<evidence type="ECO:0000313" key="4">
    <source>
        <dbReference type="Proteomes" id="UP000799772"/>
    </source>
</evidence>
<feature type="chain" id="PRO_5040119489" description="Carbohydrate esterase family 16 protein" evidence="2">
    <location>
        <begin position="18"/>
        <end position="302"/>
    </location>
</feature>
<dbReference type="CDD" id="cd01846">
    <property type="entry name" value="fatty_acyltransferase_like"/>
    <property type="match status" value="1"/>
</dbReference>
<evidence type="ECO:0008006" key="5">
    <source>
        <dbReference type="Google" id="ProtNLM"/>
    </source>
</evidence>
<evidence type="ECO:0000256" key="1">
    <source>
        <dbReference type="ARBA" id="ARBA00008668"/>
    </source>
</evidence>
<dbReference type="InterPro" id="IPR001087">
    <property type="entry name" value="GDSL"/>
</dbReference>